<dbReference type="Gene3D" id="3.40.50.150">
    <property type="entry name" value="Vaccinia Virus protein VP39"/>
    <property type="match status" value="1"/>
</dbReference>
<feature type="non-terminal residue" evidence="2">
    <location>
        <position position="108"/>
    </location>
</feature>
<organism evidence="2 3">
    <name type="scientific">Enterobacter agglomerans</name>
    <name type="common">Erwinia herbicola</name>
    <name type="synonym">Pantoea agglomerans</name>
    <dbReference type="NCBI Taxonomy" id="549"/>
    <lineage>
        <taxon>Bacteria</taxon>
        <taxon>Pseudomonadati</taxon>
        <taxon>Pseudomonadota</taxon>
        <taxon>Gammaproteobacteria</taxon>
        <taxon>Enterobacterales</taxon>
        <taxon>Erwiniaceae</taxon>
        <taxon>Pantoea</taxon>
        <taxon>Pantoea agglomerans group</taxon>
    </lineage>
</organism>
<accession>A0A7X2SX29</accession>
<protein>
    <submittedName>
        <fullName evidence="2">23S rRNA (Guanine(1835)-N(2))-methyltransferase</fullName>
    </submittedName>
</protein>
<evidence type="ECO:0000313" key="2">
    <source>
        <dbReference type="EMBL" id="MSE16714.1"/>
    </source>
</evidence>
<keyword evidence="2" id="KW-0489">Methyltransferase</keyword>
<dbReference type="EMBL" id="WKLC01000821">
    <property type="protein sequence ID" value="MSE16714.1"/>
    <property type="molecule type" value="Genomic_DNA"/>
</dbReference>
<dbReference type="InterPro" id="IPR029063">
    <property type="entry name" value="SAM-dependent_MTases_sf"/>
</dbReference>
<dbReference type="GO" id="GO:0032259">
    <property type="term" value="P:methylation"/>
    <property type="evidence" value="ECO:0007669"/>
    <property type="project" value="UniProtKB-KW"/>
</dbReference>
<name>A0A7X2SX29_ENTAG</name>
<gene>
    <name evidence="2" type="ORF">GKC49_16820</name>
</gene>
<reference evidence="2 3" key="1">
    <citation type="submission" date="2019-11" db="EMBL/GenBank/DDBJ databases">
        <title>Draft Genome Sequence of Plant Growth-Promoting Rhizosphere-Associated Bacteria.</title>
        <authorList>
            <person name="Vasilyev I.Y."/>
            <person name="Radchenko V."/>
            <person name="Ilnitskaya E.V."/>
        </authorList>
    </citation>
    <scope>NUCLEOTIDE SEQUENCE [LARGE SCALE GENOMIC DNA]</scope>
    <source>
        <strain evidence="2 3">VRA_MhP_f</strain>
    </source>
</reference>
<evidence type="ECO:0000313" key="3">
    <source>
        <dbReference type="Proteomes" id="UP000461948"/>
    </source>
</evidence>
<sequence length="108" mass="12048">MSQLELNDRTLILHRFPQMRDESPLQAWDAADEYLLQQALPEGPVLVFNDSFGALTCALNPRTVWHVSDSWLSQQAARQNLTFNGLDDSDVHFVDSLAELPASPAAVL</sequence>
<keyword evidence="2" id="KW-0808">Transferase</keyword>
<proteinExistence type="predicted"/>
<evidence type="ECO:0000259" key="1">
    <source>
        <dbReference type="Pfam" id="PF26049"/>
    </source>
</evidence>
<dbReference type="InterPro" id="IPR058679">
    <property type="entry name" value="RlmG_N"/>
</dbReference>
<comment type="caution">
    <text evidence="2">The sequence shown here is derived from an EMBL/GenBank/DDBJ whole genome shotgun (WGS) entry which is preliminary data.</text>
</comment>
<dbReference type="Pfam" id="PF26049">
    <property type="entry name" value="RLMG_N"/>
    <property type="match status" value="1"/>
</dbReference>
<dbReference type="Proteomes" id="UP000461948">
    <property type="component" value="Unassembled WGS sequence"/>
</dbReference>
<feature type="domain" description="RlmG N-terminal" evidence="1">
    <location>
        <begin position="1"/>
        <end position="108"/>
    </location>
</feature>
<dbReference type="AlphaFoldDB" id="A0A7X2SX29"/>
<dbReference type="GO" id="GO:0008168">
    <property type="term" value="F:methyltransferase activity"/>
    <property type="evidence" value="ECO:0007669"/>
    <property type="project" value="UniProtKB-KW"/>
</dbReference>